<accession>H5SH78</accession>
<reference evidence="1" key="1">
    <citation type="journal article" date="2005" name="Environ. Microbiol.">
        <title>Genetic and functional properties of uncultivated thermophilic crenarchaeotes from a subsurface gold mine as revealed by analysis of genome fragments.</title>
        <authorList>
            <person name="Nunoura T."/>
            <person name="Hirayama H."/>
            <person name="Takami H."/>
            <person name="Oida H."/>
            <person name="Nishi S."/>
            <person name="Shimamura S."/>
            <person name="Suzuki Y."/>
            <person name="Inagaki F."/>
            <person name="Takai K."/>
            <person name="Nealson K.H."/>
            <person name="Horikoshi K."/>
        </authorList>
    </citation>
    <scope>NUCLEOTIDE SEQUENCE</scope>
</reference>
<dbReference type="AlphaFoldDB" id="H5SH78"/>
<dbReference type="EMBL" id="AP011719">
    <property type="protein sequence ID" value="BAL55514.1"/>
    <property type="molecule type" value="Genomic_DNA"/>
</dbReference>
<evidence type="ECO:0000313" key="1">
    <source>
        <dbReference type="EMBL" id="BAL55514.1"/>
    </source>
</evidence>
<reference evidence="1" key="2">
    <citation type="journal article" date="2012" name="PLoS ONE">
        <title>A Deeply Branching Thermophilic Bacterium with an Ancient Acetyl-CoA Pathway Dominates a Subsurface Ecosystem.</title>
        <authorList>
            <person name="Takami H."/>
            <person name="Noguchi H."/>
            <person name="Takaki Y."/>
            <person name="Uchiyama I."/>
            <person name="Toyoda A."/>
            <person name="Nishi S."/>
            <person name="Chee G.-J."/>
            <person name="Arai W."/>
            <person name="Nunoura T."/>
            <person name="Itoh T."/>
            <person name="Hattori M."/>
            <person name="Takai K."/>
        </authorList>
    </citation>
    <scope>NUCLEOTIDE SEQUENCE</scope>
</reference>
<organism evidence="1">
    <name type="scientific">uncultured Acidobacteriota bacterium</name>
    <dbReference type="NCBI Taxonomy" id="171953"/>
    <lineage>
        <taxon>Bacteria</taxon>
        <taxon>Pseudomonadati</taxon>
        <taxon>Acidobacteriota</taxon>
        <taxon>environmental samples</taxon>
    </lineage>
</organism>
<protein>
    <submittedName>
        <fullName evidence="1">Uncharacterized protein</fullName>
    </submittedName>
</protein>
<name>H5SH78_9BACT</name>
<gene>
    <name evidence="1" type="ORF">HGMM_F28D03C21</name>
</gene>
<sequence length="548" mass="62036">MILLQEITEESKRIADPIRRLQIRIQVADLLWALDEPEGRRLFQGLIHEIARMRTEARSEGAREQAVLEQRRRELFGELLRTVIRRDRKFAVDVIERLQEDEVAGATAGITRRALYQEVFGMLWDASVGESSPQVSLLLDVAGRILSPGSPIPAVVSLALTSSASGAPQLGDALFRLVLSRFPLPTEFESSFLAVLGMYLSRRFRGSDSLEPLEKEARSVFARVLAHAEFLWQQVRANPAQGAGRENQAFILSLNREYLPLFQRFEEPARAAAAMTLARALADVVPTERRPSAPTPGEGESLEDRLRRIEREPRTSVRDQLLRELALAVAPDEGEQVAEKITDAKMREVTVTEVRIKRIHKHIADRQFEDAERMIPALPESALRSRALIEIARAMLRDRHEDTVRMVLEKAWQEAWRASPTPRRAECLFEIASLYAGVDSSRAYQILLDAVKAANEATPEERLDVRSESFGRVLYMPGKFSLTYRPDLDQIELPAALMLLVRGDFQGMRLAAWGIRSPALRSRFLLVLARWLVEEIQKENKRADASRS</sequence>
<proteinExistence type="predicted"/>